<sequence length="72" mass="7615">MFALSCAISTVLPASVLLVIALVPWTRHAALLLGLVTALMTTHGEQRVRLFTAFAQALTPSAGGRDGRARAR</sequence>
<dbReference type="EMBL" id="JBHMQV010000001">
    <property type="protein sequence ID" value="MFC0842378.1"/>
    <property type="molecule type" value="Genomic_DNA"/>
</dbReference>
<keyword evidence="2" id="KW-1185">Reference proteome</keyword>
<evidence type="ECO:0000313" key="1">
    <source>
        <dbReference type="EMBL" id="MFC0842378.1"/>
    </source>
</evidence>
<reference evidence="1 2" key="1">
    <citation type="submission" date="2024-09" db="EMBL/GenBank/DDBJ databases">
        <authorList>
            <person name="Sun Q."/>
            <person name="Mori K."/>
        </authorList>
    </citation>
    <scope>NUCLEOTIDE SEQUENCE [LARGE SCALE GENOMIC DNA]</scope>
    <source>
        <strain evidence="1 2">JCM 4557</strain>
    </source>
</reference>
<name>A0ABV6TAC8_9ACTN</name>
<evidence type="ECO:0000313" key="2">
    <source>
        <dbReference type="Proteomes" id="UP001589887"/>
    </source>
</evidence>
<protein>
    <submittedName>
        <fullName evidence="1">Uncharacterized protein</fullName>
    </submittedName>
</protein>
<proteinExistence type="predicted"/>
<accession>A0ABV6TAC8</accession>
<dbReference type="Proteomes" id="UP001589887">
    <property type="component" value="Unassembled WGS sequence"/>
</dbReference>
<dbReference type="RefSeq" id="WP_190094165.1">
    <property type="nucleotide sequence ID" value="NZ_JBHMQV010000001.1"/>
</dbReference>
<gene>
    <name evidence="1" type="ORF">ACFH04_01300</name>
</gene>
<comment type="caution">
    <text evidence="1">The sequence shown here is derived from an EMBL/GenBank/DDBJ whole genome shotgun (WGS) entry which is preliminary data.</text>
</comment>
<organism evidence="1 2">
    <name type="scientific">Streptomyces noboritoensis</name>
    <dbReference type="NCBI Taxonomy" id="67337"/>
    <lineage>
        <taxon>Bacteria</taxon>
        <taxon>Bacillati</taxon>
        <taxon>Actinomycetota</taxon>
        <taxon>Actinomycetes</taxon>
        <taxon>Kitasatosporales</taxon>
        <taxon>Streptomycetaceae</taxon>
        <taxon>Streptomyces</taxon>
    </lineage>
</organism>